<dbReference type="AlphaFoldDB" id="A0A6H0KVG9"/>
<evidence type="ECO:0000259" key="1">
    <source>
        <dbReference type="Pfam" id="PF16130"/>
    </source>
</evidence>
<dbReference type="InterPro" id="IPR032295">
    <property type="entry name" value="DUF4842"/>
</dbReference>
<sequence>MKIKNLMYVLMGTMLVATSCSDAELENGNGGSGTVDPVNASALVNVYSDKSGSEASLLAGDVLVKDTRALTLNVPVACEKVYMKYNTVSGTEIMKEFALSPVSRSGDNLGKDFNFETNRLASVTLALPEDAVQPTDETDAGYLFYHNTGVVMFEDGWPTEMASWYDDDYNDVVFEYDLKVTECQSAEQMALQGSKEELLLTLDVRAVGGIYPTALGVVLEGLDKKFVDRVTASLVLKAGQGMMTDLVKKELSAEDVVFIRKDGWNWDDKRVDATKKRVATLSVDKAQAEGTVIVLDGLVDLKDDNTNMFQVTVDGMKEGLPMLRAEVRLIGKEGLTGDDRNAQLEAFRSLILDTNRQNFFIKVKDTTSPGAKDKEVHMKGYAPTSSYKADYDEQVRNNSSLDANIPYSNVKGSTWGVKVPVGTRHAYESVPFKEAYKEFPDWVDSKGTTNKNWYEKFTDEKTVRYW</sequence>
<dbReference type="Proteomes" id="UP000501780">
    <property type="component" value="Chromosome"/>
</dbReference>
<dbReference type="EMBL" id="CP050831">
    <property type="protein sequence ID" value="QIU97426.1"/>
    <property type="molecule type" value="Genomic_DNA"/>
</dbReference>
<feature type="domain" description="DUF4842" evidence="1">
    <location>
        <begin position="199"/>
        <end position="454"/>
    </location>
</feature>
<reference evidence="2 3" key="1">
    <citation type="submission" date="2020-03" db="EMBL/GenBank/DDBJ databases">
        <title>Genomic analysis of Bacteroides faecium CBA7301.</title>
        <authorList>
            <person name="Kim J."/>
            <person name="Roh S.W."/>
        </authorList>
    </citation>
    <scope>NUCLEOTIDE SEQUENCE [LARGE SCALE GENOMIC DNA]</scope>
    <source>
        <strain evidence="2 3">CBA7301</strain>
    </source>
</reference>
<dbReference type="PROSITE" id="PS51257">
    <property type="entry name" value="PROKAR_LIPOPROTEIN"/>
    <property type="match status" value="1"/>
</dbReference>
<proteinExistence type="predicted"/>
<organism evidence="2 3">
    <name type="scientific">Bacteroides faecium</name>
    <dbReference type="NCBI Taxonomy" id="2715212"/>
    <lineage>
        <taxon>Bacteria</taxon>
        <taxon>Pseudomonadati</taxon>
        <taxon>Bacteroidota</taxon>
        <taxon>Bacteroidia</taxon>
        <taxon>Bacteroidales</taxon>
        <taxon>Bacteroidaceae</taxon>
        <taxon>Bacteroides</taxon>
    </lineage>
</organism>
<protein>
    <submittedName>
        <fullName evidence="2">DUF4842 domain-containing protein</fullName>
    </submittedName>
</protein>
<name>A0A6H0KVG9_9BACE</name>
<dbReference type="Pfam" id="PF16130">
    <property type="entry name" value="DUF4842"/>
    <property type="match status" value="1"/>
</dbReference>
<dbReference type="KEGG" id="bfc:BacF7301_05990"/>
<dbReference type="InterPro" id="IPR031025">
    <property type="entry name" value="LruC_dom"/>
</dbReference>
<evidence type="ECO:0000313" key="2">
    <source>
        <dbReference type="EMBL" id="QIU97426.1"/>
    </source>
</evidence>
<dbReference type="NCBIfam" id="TIGR04456">
    <property type="entry name" value="LruC_dom"/>
    <property type="match status" value="1"/>
</dbReference>
<evidence type="ECO:0000313" key="3">
    <source>
        <dbReference type="Proteomes" id="UP000501780"/>
    </source>
</evidence>
<keyword evidence="3" id="KW-1185">Reference proteome</keyword>
<gene>
    <name evidence="2" type="ORF">BacF7301_05990</name>
</gene>
<accession>A0A6H0KVG9</accession>
<dbReference type="RefSeq" id="WP_167967120.1">
    <property type="nucleotide sequence ID" value="NZ_CP050831.1"/>
</dbReference>